<dbReference type="PROSITE" id="PS00041">
    <property type="entry name" value="HTH_ARAC_FAMILY_1"/>
    <property type="match status" value="1"/>
</dbReference>
<evidence type="ECO:0000256" key="2">
    <source>
        <dbReference type="ARBA" id="ARBA00023125"/>
    </source>
</evidence>
<evidence type="ECO:0000256" key="1">
    <source>
        <dbReference type="ARBA" id="ARBA00023015"/>
    </source>
</evidence>
<feature type="transmembrane region" description="Helical" evidence="4">
    <location>
        <begin position="20"/>
        <end position="38"/>
    </location>
</feature>
<accession>A0A919EK45</accession>
<protein>
    <recommendedName>
        <fullName evidence="5">HTH araC/xylS-type domain-containing protein</fullName>
    </recommendedName>
</protein>
<name>A0A919EK45_9GAMM</name>
<dbReference type="PANTHER" id="PTHR43280:SF29">
    <property type="entry name" value="ARAC-FAMILY TRANSCRIPTIONAL REGULATOR"/>
    <property type="match status" value="1"/>
</dbReference>
<dbReference type="PRINTS" id="PR00032">
    <property type="entry name" value="HTHARAC"/>
</dbReference>
<keyword evidence="1" id="KW-0805">Transcription regulation</keyword>
<dbReference type="EMBL" id="BNCK01000003">
    <property type="protein sequence ID" value="GHF90328.1"/>
    <property type="molecule type" value="Genomic_DNA"/>
</dbReference>
<dbReference type="PROSITE" id="PS01124">
    <property type="entry name" value="HTH_ARAC_FAMILY_2"/>
    <property type="match status" value="1"/>
</dbReference>
<dbReference type="InterPro" id="IPR018060">
    <property type="entry name" value="HTH_AraC"/>
</dbReference>
<dbReference type="InterPro" id="IPR009057">
    <property type="entry name" value="Homeodomain-like_sf"/>
</dbReference>
<feature type="domain" description="HTH araC/xylS-type" evidence="5">
    <location>
        <begin position="219"/>
        <end position="310"/>
    </location>
</feature>
<dbReference type="Pfam" id="PF12833">
    <property type="entry name" value="HTH_18"/>
    <property type="match status" value="1"/>
</dbReference>
<keyword evidence="4" id="KW-1133">Transmembrane helix</keyword>
<keyword evidence="7" id="KW-1185">Reference proteome</keyword>
<dbReference type="InterPro" id="IPR020449">
    <property type="entry name" value="Tscrpt_reg_AraC-type_HTH"/>
</dbReference>
<keyword evidence="4" id="KW-0472">Membrane</keyword>
<feature type="transmembrane region" description="Helical" evidence="4">
    <location>
        <begin position="150"/>
        <end position="170"/>
    </location>
</feature>
<dbReference type="GO" id="GO:0043565">
    <property type="term" value="F:sequence-specific DNA binding"/>
    <property type="evidence" value="ECO:0007669"/>
    <property type="project" value="InterPro"/>
</dbReference>
<dbReference type="SMART" id="SM00342">
    <property type="entry name" value="HTH_ARAC"/>
    <property type="match status" value="1"/>
</dbReference>
<dbReference type="SUPFAM" id="SSF46689">
    <property type="entry name" value="Homeodomain-like"/>
    <property type="match status" value="1"/>
</dbReference>
<evidence type="ECO:0000313" key="6">
    <source>
        <dbReference type="EMBL" id="GHF90328.1"/>
    </source>
</evidence>
<keyword evidence="4" id="KW-0812">Transmembrane</keyword>
<reference evidence="6" key="2">
    <citation type="submission" date="2020-09" db="EMBL/GenBank/DDBJ databases">
        <authorList>
            <person name="Sun Q."/>
            <person name="Kim S."/>
        </authorList>
    </citation>
    <scope>NUCLEOTIDE SEQUENCE</scope>
    <source>
        <strain evidence="6">KCTC 42731</strain>
    </source>
</reference>
<dbReference type="AlphaFoldDB" id="A0A919EK45"/>
<feature type="transmembrane region" description="Helical" evidence="4">
    <location>
        <begin position="115"/>
        <end position="138"/>
    </location>
</feature>
<dbReference type="Proteomes" id="UP000623842">
    <property type="component" value="Unassembled WGS sequence"/>
</dbReference>
<keyword evidence="2" id="KW-0238">DNA-binding</keyword>
<dbReference type="PANTHER" id="PTHR43280">
    <property type="entry name" value="ARAC-FAMILY TRANSCRIPTIONAL REGULATOR"/>
    <property type="match status" value="1"/>
</dbReference>
<comment type="caution">
    <text evidence="6">The sequence shown here is derived from an EMBL/GenBank/DDBJ whole genome shotgun (WGS) entry which is preliminary data.</text>
</comment>
<dbReference type="InterPro" id="IPR018062">
    <property type="entry name" value="HTH_AraC-typ_CS"/>
</dbReference>
<reference evidence="6" key="1">
    <citation type="journal article" date="2014" name="Int. J. Syst. Evol. Microbiol.">
        <title>Complete genome sequence of Corynebacterium casei LMG S-19264T (=DSM 44701T), isolated from a smear-ripened cheese.</title>
        <authorList>
            <consortium name="US DOE Joint Genome Institute (JGI-PGF)"/>
            <person name="Walter F."/>
            <person name="Albersmeier A."/>
            <person name="Kalinowski J."/>
            <person name="Ruckert C."/>
        </authorList>
    </citation>
    <scope>NUCLEOTIDE SEQUENCE</scope>
    <source>
        <strain evidence="6">KCTC 42731</strain>
    </source>
</reference>
<evidence type="ECO:0000256" key="4">
    <source>
        <dbReference type="SAM" id="Phobius"/>
    </source>
</evidence>
<sequence length="314" mass="36820">MPLANVYSKIQYGTNEWCWLIATNLAWLYGPFIFFFTLTITQTKYSTKQLVLHSIPFILSLAFRYSPFAPEHIPLYLTIPLVAHAIVYIGISCLHFRKNKAVVANIFHSDNKPHLVWLIYLIIGIALIFIVDAFFMLKANFHSTMNYSDWFVFIMVISMFLHGIVFCSLFKPNVFYQEYKQLIHKVPFAKKVMKTLDQGLANQLSLELEQKMLTEKWYLEEDLTMPSLANKMGISAHQLSELLNSQLEKNFYEYINHFRLQQAKRMLSEDSFLHLTVSDIAYQSGFNNKNSFYRFFKQDTGMTPTNYRKINKSE</sequence>
<feature type="transmembrane region" description="Helical" evidence="4">
    <location>
        <begin position="73"/>
        <end position="94"/>
    </location>
</feature>
<gene>
    <name evidence="6" type="ORF">GCM10017161_18020</name>
</gene>
<dbReference type="Gene3D" id="1.10.10.60">
    <property type="entry name" value="Homeodomain-like"/>
    <property type="match status" value="2"/>
</dbReference>
<organism evidence="6 7">
    <name type="scientific">Thalassotalea marina</name>
    <dbReference type="NCBI Taxonomy" id="1673741"/>
    <lineage>
        <taxon>Bacteria</taxon>
        <taxon>Pseudomonadati</taxon>
        <taxon>Pseudomonadota</taxon>
        <taxon>Gammaproteobacteria</taxon>
        <taxon>Alteromonadales</taxon>
        <taxon>Colwelliaceae</taxon>
        <taxon>Thalassotalea</taxon>
    </lineage>
</organism>
<proteinExistence type="predicted"/>
<evidence type="ECO:0000313" key="7">
    <source>
        <dbReference type="Proteomes" id="UP000623842"/>
    </source>
</evidence>
<dbReference type="GO" id="GO:0003700">
    <property type="term" value="F:DNA-binding transcription factor activity"/>
    <property type="evidence" value="ECO:0007669"/>
    <property type="project" value="InterPro"/>
</dbReference>
<evidence type="ECO:0000259" key="5">
    <source>
        <dbReference type="PROSITE" id="PS01124"/>
    </source>
</evidence>
<evidence type="ECO:0000256" key="3">
    <source>
        <dbReference type="ARBA" id="ARBA00023163"/>
    </source>
</evidence>
<keyword evidence="3" id="KW-0804">Transcription</keyword>